<evidence type="ECO:0000313" key="3">
    <source>
        <dbReference type="Proteomes" id="UP001304683"/>
    </source>
</evidence>
<keyword evidence="3" id="KW-1185">Reference proteome</keyword>
<evidence type="ECO:0000256" key="1">
    <source>
        <dbReference type="SAM" id="Phobius"/>
    </source>
</evidence>
<gene>
    <name evidence="2" type="ORF">Q5761_09470</name>
</gene>
<feature type="transmembrane region" description="Helical" evidence="1">
    <location>
        <begin position="7"/>
        <end position="33"/>
    </location>
</feature>
<evidence type="ECO:0000313" key="2">
    <source>
        <dbReference type="EMBL" id="WPD18582.1"/>
    </source>
</evidence>
<protein>
    <submittedName>
        <fullName evidence="2">Uncharacterized protein</fullName>
    </submittedName>
</protein>
<organism evidence="2 3">
    <name type="scientific">Thermaerobacter composti</name>
    <dbReference type="NCBI Taxonomy" id="554949"/>
    <lineage>
        <taxon>Bacteria</taxon>
        <taxon>Bacillati</taxon>
        <taxon>Bacillota</taxon>
        <taxon>Clostridia</taxon>
        <taxon>Eubacteriales</taxon>
        <taxon>Clostridiales Family XVII. Incertae Sedis</taxon>
        <taxon>Thermaerobacter</taxon>
    </lineage>
</organism>
<proteinExistence type="predicted"/>
<dbReference type="Proteomes" id="UP001304683">
    <property type="component" value="Chromosome"/>
</dbReference>
<feature type="transmembrane region" description="Helical" evidence="1">
    <location>
        <begin position="88"/>
        <end position="114"/>
    </location>
</feature>
<keyword evidence="1" id="KW-1133">Transmembrane helix</keyword>
<reference evidence="2 3" key="1">
    <citation type="submission" date="2023-08" db="EMBL/GenBank/DDBJ databases">
        <title>Genome sequence of Thermaerobacter compostii strain Ins1, a spore-forming filamentous bacterium isolated from a deep geothermal reservoir.</title>
        <authorList>
            <person name="Bregnard D."/>
            <person name="Gonzalez D."/>
            <person name="Junier P."/>
        </authorList>
    </citation>
    <scope>NUCLEOTIDE SEQUENCE [LARGE SCALE GENOMIC DNA]</scope>
    <source>
        <strain evidence="2 3">Ins1</strain>
    </source>
</reference>
<keyword evidence="1" id="KW-0472">Membrane</keyword>
<keyword evidence="1" id="KW-0812">Transmembrane</keyword>
<dbReference type="EMBL" id="CP132508">
    <property type="protein sequence ID" value="WPD18582.1"/>
    <property type="molecule type" value="Genomic_DNA"/>
</dbReference>
<feature type="transmembrane region" description="Helical" evidence="1">
    <location>
        <begin position="53"/>
        <end position="76"/>
    </location>
</feature>
<name>A0ABZ0QM81_9FIRM</name>
<feature type="transmembrane region" description="Helical" evidence="1">
    <location>
        <begin position="134"/>
        <end position="155"/>
    </location>
</feature>
<accession>A0ABZ0QM81</accession>
<sequence length="181" mass="19364">MPAIDGVLTVTVTGVAYVLTPHVLGLVILFALLLLGRTDFSAWHNAPWPPATVWMSGLLMSTIPYAVGGLFVGWVSRRRHTAYPWSQVAALGVVAAAMERVLILGGAYLTYLAHLDLFKGQEWLGVLQAEALPYYTPAYIGAGLVVSPLVLLAAARAATRRPQAPLPRIQRPPAATRGVEG</sequence>
<dbReference type="RefSeq" id="WP_318750404.1">
    <property type="nucleotide sequence ID" value="NZ_CP132508.1"/>
</dbReference>